<reference evidence="6 7" key="1">
    <citation type="submission" date="2020-08" db="EMBL/GenBank/DDBJ databases">
        <title>Cohnella phylogeny.</title>
        <authorList>
            <person name="Dunlap C."/>
        </authorList>
    </citation>
    <scope>NUCLEOTIDE SEQUENCE [LARGE SCALE GENOMIC DNA]</scope>
    <source>
        <strain evidence="6 7">CBP 2801</strain>
    </source>
</reference>
<gene>
    <name evidence="6" type="ORF">H7C18_11510</name>
</gene>
<feature type="region of interest" description="Disordered" evidence="4">
    <location>
        <begin position="128"/>
        <end position="150"/>
    </location>
</feature>
<dbReference type="SMART" id="SM00418">
    <property type="entry name" value="HTH_ARSR"/>
    <property type="match status" value="1"/>
</dbReference>
<dbReference type="InterPro" id="IPR001845">
    <property type="entry name" value="HTH_ArsR_DNA-bd_dom"/>
</dbReference>
<evidence type="ECO:0000256" key="2">
    <source>
        <dbReference type="ARBA" id="ARBA00023125"/>
    </source>
</evidence>
<evidence type="ECO:0000256" key="1">
    <source>
        <dbReference type="ARBA" id="ARBA00023015"/>
    </source>
</evidence>
<dbReference type="GO" id="GO:0003677">
    <property type="term" value="F:DNA binding"/>
    <property type="evidence" value="ECO:0007669"/>
    <property type="project" value="UniProtKB-KW"/>
</dbReference>
<dbReference type="InterPro" id="IPR051081">
    <property type="entry name" value="HTH_MetalResp_TranReg"/>
</dbReference>
<proteinExistence type="predicted"/>
<dbReference type="PANTHER" id="PTHR33154:SF33">
    <property type="entry name" value="TRANSCRIPTIONAL REPRESSOR SDPR"/>
    <property type="match status" value="1"/>
</dbReference>
<keyword evidence="2" id="KW-0238">DNA-binding</keyword>
<organism evidence="6 7">
    <name type="scientific">Cohnella zeiphila</name>
    <dbReference type="NCBI Taxonomy" id="2761120"/>
    <lineage>
        <taxon>Bacteria</taxon>
        <taxon>Bacillati</taxon>
        <taxon>Bacillota</taxon>
        <taxon>Bacilli</taxon>
        <taxon>Bacillales</taxon>
        <taxon>Paenibacillaceae</taxon>
        <taxon>Cohnella</taxon>
    </lineage>
</organism>
<dbReference type="InterPro" id="IPR036388">
    <property type="entry name" value="WH-like_DNA-bd_sf"/>
</dbReference>
<dbReference type="Proteomes" id="UP000564644">
    <property type="component" value="Unassembled WGS sequence"/>
</dbReference>
<dbReference type="CDD" id="cd00090">
    <property type="entry name" value="HTH_ARSR"/>
    <property type="match status" value="1"/>
</dbReference>
<evidence type="ECO:0000259" key="5">
    <source>
        <dbReference type="PROSITE" id="PS50987"/>
    </source>
</evidence>
<dbReference type="InterPro" id="IPR036390">
    <property type="entry name" value="WH_DNA-bd_sf"/>
</dbReference>
<dbReference type="Gene3D" id="1.10.10.10">
    <property type="entry name" value="Winged helix-like DNA-binding domain superfamily/Winged helix DNA-binding domain"/>
    <property type="match status" value="1"/>
</dbReference>
<dbReference type="InterPro" id="IPR011991">
    <property type="entry name" value="ArsR-like_HTH"/>
</dbReference>
<sequence length="150" mass="16451">MAYLPGGDSQAHRGVRFEVSGNIEGPPVEDVLGALADPTRRQILDRLAGSGEATATTLTAEMSVSRQAVVQHLAILEAAGLVKGYRIGRERRFIVVPRRLTETARWMDRLAAQWDGRLAAIKRIAEQAHQAGLESPGRQKENEQPETDRS</sequence>
<keyword evidence="3" id="KW-0804">Transcription</keyword>
<dbReference type="GO" id="GO:0003700">
    <property type="term" value="F:DNA-binding transcription factor activity"/>
    <property type="evidence" value="ECO:0007669"/>
    <property type="project" value="InterPro"/>
</dbReference>
<feature type="domain" description="HTH arsR-type" evidence="5">
    <location>
        <begin position="20"/>
        <end position="115"/>
    </location>
</feature>
<protein>
    <submittedName>
        <fullName evidence="6">Helix-turn-helix transcriptional regulator</fullName>
    </submittedName>
</protein>
<feature type="compositionally biased region" description="Basic and acidic residues" evidence="4">
    <location>
        <begin position="137"/>
        <end position="150"/>
    </location>
</feature>
<accession>A0A7X0SKD1</accession>
<dbReference type="PRINTS" id="PR00778">
    <property type="entry name" value="HTHARSR"/>
</dbReference>
<keyword evidence="7" id="KW-1185">Reference proteome</keyword>
<dbReference type="NCBIfam" id="NF033788">
    <property type="entry name" value="HTH_metalloreg"/>
    <property type="match status" value="1"/>
</dbReference>
<evidence type="ECO:0000256" key="4">
    <source>
        <dbReference type="SAM" id="MobiDB-lite"/>
    </source>
</evidence>
<dbReference type="PANTHER" id="PTHR33154">
    <property type="entry name" value="TRANSCRIPTIONAL REGULATOR, ARSR FAMILY"/>
    <property type="match status" value="1"/>
</dbReference>
<dbReference type="AlphaFoldDB" id="A0A7X0SKD1"/>
<comment type="caution">
    <text evidence="6">The sequence shown here is derived from an EMBL/GenBank/DDBJ whole genome shotgun (WGS) entry which is preliminary data.</text>
</comment>
<keyword evidence="1" id="KW-0805">Transcription regulation</keyword>
<evidence type="ECO:0000313" key="7">
    <source>
        <dbReference type="Proteomes" id="UP000564644"/>
    </source>
</evidence>
<evidence type="ECO:0000256" key="3">
    <source>
        <dbReference type="ARBA" id="ARBA00023163"/>
    </source>
</evidence>
<name>A0A7X0SKD1_9BACL</name>
<dbReference type="EMBL" id="JACJVO010000012">
    <property type="protein sequence ID" value="MBB6731536.1"/>
    <property type="molecule type" value="Genomic_DNA"/>
</dbReference>
<evidence type="ECO:0000313" key="6">
    <source>
        <dbReference type="EMBL" id="MBB6731536.1"/>
    </source>
</evidence>
<dbReference type="SUPFAM" id="SSF46785">
    <property type="entry name" value="Winged helix' DNA-binding domain"/>
    <property type="match status" value="1"/>
</dbReference>
<dbReference type="PROSITE" id="PS50987">
    <property type="entry name" value="HTH_ARSR_2"/>
    <property type="match status" value="1"/>
</dbReference>
<dbReference type="Pfam" id="PF12840">
    <property type="entry name" value="HTH_20"/>
    <property type="match status" value="1"/>
</dbReference>